<name>A0A5C5G5V6_9BASI</name>
<dbReference type="GO" id="GO:0007059">
    <property type="term" value="P:chromosome segregation"/>
    <property type="evidence" value="ECO:0007669"/>
    <property type="project" value="InterPro"/>
</dbReference>
<feature type="compositionally biased region" description="Acidic residues" evidence="1">
    <location>
        <begin position="22"/>
        <end position="31"/>
    </location>
</feature>
<dbReference type="Proteomes" id="UP000311382">
    <property type="component" value="Unassembled WGS sequence"/>
</dbReference>
<feature type="compositionally biased region" description="Low complexity" evidence="1">
    <location>
        <begin position="317"/>
        <end position="348"/>
    </location>
</feature>
<proteinExistence type="predicted"/>
<feature type="compositionally biased region" description="Low complexity" evidence="1">
    <location>
        <begin position="188"/>
        <end position="203"/>
    </location>
</feature>
<gene>
    <name evidence="2" type="ORF">DMC30DRAFT_413374</name>
</gene>
<dbReference type="Pfam" id="PF08202">
    <property type="entry name" value="MIS13"/>
    <property type="match status" value="1"/>
</dbReference>
<dbReference type="PANTHER" id="PTHR14778:SF2">
    <property type="entry name" value="KINETOCHORE-ASSOCIATED PROTEIN DSN1 HOMOLOG"/>
    <property type="match status" value="1"/>
</dbReference>
<sequence length="738" mass="74230">MPAPRATAQSRARKSTVPDPDLYGDDGDPSSDDQPALKRSKPPPPAAAAASTKRTLTRRGSKGPQPVRGTVIADNGRRRSSRLSAEHAPAAQDEPDAPAPSSRAPAASTSHQPARKPKPANKSKKRALQETRPASDPEDDAADEGDEGQRAPAPASSRSSKRPRVEAAAADDDDDDRPSSSRQGRPNAPIASGSGSAPSAPAPRRGFVPRAVADLAARVDKPPPTFGTVLVDPDDEGGDGAGDPFPFTTNPPTPHGKKGQAAKRAAAAGGAGAKGKGKGKVPRIARPASPHSASDDGNDDDVVAAHAHASSDDHTPDSAAQPAPSHTAASTSSRRARGTANATTPPHAATREGRAPLPVHETPVQVKNIAFRAGAGPGTPATAPRGGRAAVPGSVGASGRRGSVRGSGKRGSSIGGGFEAVPHPQVADDKLYRSTDASDPLAKRLRAILSWASQRTRGRVLAPALPDGGDEVERAAREVVDGWVDDVCRLRVDTSVPFSEPSASQDPASLPPHPQNEANAARLVELEAAYAAIAQEQARRHALEPTYQAFFDRRAAAHDAAAAPGALPQRAWDDSVKMARTLETTSASAPLSSLADARALGRRVLDGAFSRPAGSSSSAAAAGPDAPPPPAIQDALSGTAALAHAAHRLEGFVRAAGAYVRLRGRETHAALGALVGGAGAGAGAGAGGEGEGAGLAAATTGAGGAAAQGGVDARELLRAIASADTVQGGSGGGGGGGR</sequence>
<feature type="region of interest" description="Disordered" evidence="1">
    <location>
        <begin position="373"/>
        <end position="422"/>
    </location>
</feature>
<accession>A0A5C5G5V6</accession>
<dbReference type="GO" id="GO:0000444">
    <property type="term" value="C:MIS12/MIND type complex"/>
    <property type="evidence" value="ECO:0007669"/>
    <property type="project" value="InterPro"/>
</dbReference>
<dbReference type="InterPro" id="IPR013218">
    <property type="entry name" value="Dsn1/Mis13"/>
</dbReference>
<feature type="region of interest" description="Disordered" evidence="1">
    <location>
        <begin position="611"/>
        <end position="634"/>
    </location>
</feature>
<organism evidence="2 3">
    <name type="scientific">Rhodotorula diobovata</name>
    <dbReference type="NCBI Taxonomy" id="5288"/>
    <lineage>
        <taxon>Eukaryota</taxon>
        <taxon>Fungi</taxon>
        <taxon>Dikarya</taxon>
        <taxon>Basidiomycota</taxon>
        <taxon>Pucciniomycotina</taxon>
        <taxon>Microbotryomycetes</taxon>
        <taxon>Sporidiobolales</taxon>
        <taxon>Sporidiobolaceae</taxon>
        <taxon>Rhodotorula</taxon>
    </lineage>
</organism>
<dbReference type="AlphaFoldDB" id="A0A5C5G5V6"/>
<keyword evidence="3" id="KW-1185">Reference proteome</keyword>
<dbReference type="EMBL" id="SOZI01000003">
    <property type="protein sequence ID" value="TNY24438.1"/>
    <property type="molecule type" value="Genomic_DNA"/>
</dbReference>
<comment type="caution">
    <text evidence="2">The sequence shown here is derived from an EMBL/GenBank/DDBJ whole genome shotgun (WGS) entry which is preliminary data.</text>
</comment>
<feature type="compositionally biased region" description="Low complexity" evidence="1">
    <location>
        <begin position="373"/>
        <end position="412"/>
    </location>
</feature>
<feature type="compositionally biased region" description="Low complexity" evidence="1">
    <location>
        <begin position="99"/>
        <end position="110"/>
    </location>
</feature>
<dbReference type="OrthoDB" id="2538455at2759"/>
<feature type="compositionally biased region" description="Basic residues" evidence="1">
    <location>
        <begin position="113"/>
        <end position="126"/>
    </location>
</feature>
<feature type="compositionally biased region" description="Low complexity" evidence="1">
    <location>
        <begin position="611"/>
        <end position="624"/>
    </location>
</feature>
<reference evidence="2 3" key="1">
    <citation type="submission" date="2019-03" db="EMBL/GenBank/DDBJ databases">
        <title>Rhodosporidium diobovatum UCD-FST 08-225 genome sequencing, assembly, and annotation.</title>
        <authorList>
            <person name="Fakankun I.U."/>
            <person name="Fristensky B."/>
            <person name="Levin D.B."/>
        </authorList>
    </citation>
    <scope>NUCLEOTIDE SEQUENCE [LARGE SCALE GENOMIC DNA]</scope>
    <source>
        <strain evidence="2 3">UCD-FST 08-225</strain>
    </source>
</reference>
<evidence type="ECO:0000313" key="3">
    <source>
        <dbReference type="Proteomes" id="UP000311382"/>
    </source>
</evidence>
<dbReference type="PANTHER" id="PTHR14778">
    <property type="entry name" value="KINETOCHORE-ASSOCIATED PROTEIN DSN1 HOMOLOG"/>
    <property type="match status" value="1"/>
</dbReference>
<dbReference type="GO" id="GO:0051301">
    <property type="term" value="P:cell division"/>
    <property type="evidence" value="ECO:0007669"/>
    <property type="project" value="InterPro"/>
</dbReference>
<evidence type="ECO:0000256" key="1">
    <source>
        <dbReference type="SAM" id="MobiDB-lite"/>
    </source>
</evidence>
<dbReference type="STRING" id="5288.A0A5C5G5V6"/>
<feature type="region of interest" description="Disordered" evidence="1">
    <location>
        <begin position="1"/>
        <end position="360"/>
    </location>
</feature>
<evidence type="ECO:0000313" key="2">
    <source>
        <dbReference type="EMBL" id="TNY24438.1"/>
    </source>
</evidence>
<feature type="compositionally biased region" description="Acidic residues" evidence="1">
    <location>
        <begin position="136"/>
        <end position="146"/>
    </location>
</feature>
<protein>
    <submittedName>
        <fullName evidence="2">Proteophosphoglycan ppg4</fullName>
    </submittedName>
</protein>